<feature type="domain" description="Mechanosensitive ion channel MscS C-terminal" evidence="9">
    <location>
        <begin position="262"/>
        <end position="345"/>
    </location>
</feature>
<dbReference type="SUPFAM" id="SSF82689">
    <property type="entry name" value="Mechanosensitive channel protein MscS (YggB), C-terminal domain"/>
    <property type="match status" value="1"/>
</dbReference>
<dbReference type="InterPro" id="IPR010920">
    <property type="entry name" value="LSM_dom_sf"/>
</dbReference>
<feature type="transmembrane region" description="Helical" evidence="7">
    <location>
        <begin position="139"/>
        <end position="161"/>
    </location>
</feature>
<evidence type="ECO:0000256" key="3">
    <source>
        <dbReference type="ARBA" id="ARBA00022475"/>
    </source>
</evidence>
<dbReference type="PANTHER" id="PTHR30566:SF25">
    <property type="entry name" value="INNER MEMBRANE PROTEIN"/>
    <property type="match status" value="1"/>
</dbReference>
<dbReference type="InterPro" id="IPR049142">
    <property type="entry name" value="MS_channel_1st"/>
</dbReference>
<evidence type="ECO:0000259" key="8">
    <source>
        <dbReference type="Pfam" id="PF00924"/>
    </source>
</evidence>
<evidence type="ECO:0000256" key="5">
    <source>
        <dbReference type="ARBA" id="ARBA00022989"/>
    </source>
</evidence>
<dbReference type="Gene3D" id="1.10.287.1260">
    <property type="match status" value="1"/>
</dbReference>
<keyword evidence="5 7" id="KW-1133">Transmembrane helix</keyword>
<keyword evidence="3" id="KW-1003">Cell membrane</keyword>
<dbReference type="Gene3D" id="2.30.30.60">
    <property type="match status" value="1"/>
</dbReference>
<evidence type="ECO:0000256" key="4">
    <source>
        <dbReference type="ARBA" id="ARBA00022692"/>
    </source>
</evidence>
<evidence type="ECO:0000256" key="7">
    <source>
        <dbReference type="SAM" id="Phobius"/>
    </source>
</evidence>
<evidence type="ECO:0000313" key="12">
    <source>
        <dbReference type="Proteomes" id="UP000229600"/>
    </source>
</evidence>
<gene>
    <name evidence="11" type="ORF">COV59_05805</name>
</gene>
<dbReference type="InterPro" id="IPR023408">
    <property type="entry name" value="MscS_beta-dom_sf"/>
</dbReference>
<sequence length="356" mass="40695">MQNIFNILLGVHFLGNTLLDYLIFLTVFILAILILKIFQGLILVRLKKIAEKTENTFDDAIIETFQKIGFWFFVFLSFVISLRFLFISEQVMRGLNIILVACIAYQVARVLQNLINYVIELYLDKVTKTEKEKKQGRAILRIIRVSILGGFWVIVGIMVLANLGVNVTSLITGLGIGGVAIALAVQNILSDLFSSFTIFLDKPFQVGDYIKVGKDSGNVEHIGLKTTQIKTLRGEALVIPNKELTSTRIQNFRHMKRRREAFTFGILYNTPKKQRVEIPEMVQSIIEGIEGLEFERCHFAQLADSSLNFEVVYYVNSSDYTLYMDTKQQVNLALMEAFEKKQIEFAYPTQTIYLEK</sequence>
<evidence type="ECO:0000259" key="9">
    <source>
        <dbReference type="Pfam" id="PF21082"/>
    </source>
</evidence>
<feature type="transmembrane region" description="Helical" evidence="7">
    <location>
        <begin position="21"/>
        <end position="44"/>
    </location>
</feature>
<comment type="similarity">
    <text evidence="2">Belongs to the MscS (TC 1.A.23) family.</text>
</comment>
<accession>A0A2H0N440</accession>
<feature type="domain" description="Mechanosensitive ion channel MscS" evidence="8">
    <location>
        <begin position="187"/>
        <end position="254"/>
    </location>
</feature>
<dbReference type="InterPro" id="IPR011014">
    <property type="entry name" value="MscS_channel_TM-2"/>
</dbReference>
<dbReference type="SUPFAM" id="SSF50182">
    <property type="entry name" value="Sm-like ribonucleoproteins"/>
    <property type="match status" value="1"/>
</dbReference>
<dbReference type="Gene3D" id="3.30.70.100">
    <property type="match status" value="1"/>
</dbReference>
<dbReference type="Pfam" id="PF00924">
    <property type="entry name" value="MS_channel_2nd"/>
    <property type="match status" value="1"/>
</dbReference>
<evidence type="ECO:0000313" key="11">
    <source>
        <dbReference type="EMBL" id="PIR03669.1"/>
    </source>
</evidence>
<evidence type="ECO:0000259" key="10">
    <source>
        <dbReference type="Pfam" id="PF21088"/>
    </source>
</evidence>
<feature type="transmembrane region" description="Helical" evidence="7">
    <location>
        <begin position="65"/>
        <end position="85"/>
    </location>
</feature>
<dbReference type="InterPro" id="IPR049278">
    <property type="entry name" value="MS_channel_C"/>
</dbReference>
<name>A0A2H0N440_9BACT</name>
<keyword evidence="4 7" id="KW-0812">Transmembrane</keyword>
<reference evidence="11 12" key="1">
    <citation type="submission" date="2017-09" db="EMBL/GenBank/DDBJ databases">
        <title>Depth-based differentiation of microbial function through sediment-hosted aquifers and enrichment of novel symbionts in the deep terrestrial subsurface.</title>
        <authorList>
            <person name="Probst A.J."/>
            <person name="Ladd B."/>
            <person name="Jarett J.K."/>
            <person name="Geller-Mcgrath D.E."/>
            <person name="Sieber C.M."/>
            <person name="Emerson J.B."/>
            <person name="Anantharaman K."/>
            <person name="Thomas B.C."/>
            <person name="Malmstrom R."/>
            <person name="Stieglmeier M."/>
            <person name="Klingl A."/>
            <person name="Woyke T."/>
            <person name="Ryan C.M."/>
            <person name="Banfield J.F."/>
        </authorList>
    </citation>
    <scope>NUCLEOTIDE SEQUENCE [LARGE SCALE GENOMIC DNA]</scope>
    <source>
        <strain evidence="11">CG11_big_fil_rev_8_21_14_0_20_39_34</strain>
    </source>
</reference>
<dbReference type="Proteomes" id="UP000229600">
    <property type="component" value="Unassembled WGS sequence"/>
</dbReference>
<feature type="transmembrane region" description="Helical" evidence="7">
    <location>
        <begin position="167"/>
        <end position="185"/>
    </location>
</feature>
<keyword evidence="6 7" id="KW-0472">Membrane</keyword>
<dbReference type="InterPro" id="IPR011066">
    <property type="entry name" value="MscS_channel_C_sf"/>
</dbReference>
<evidence type="ECO:0000256" key="2">
    <source>
        <dbReference type="ARBA" id="ARBA00008017"/>
    </source>
</evidence>
<proteinExistence type="inferred from homology"/>
<evidence type="ECO:0000256" key="6">
    <source>
        <dbReference type="ARBA" id="ARBA00023136"/>
    </source>
</evidence>
<comment type="caution">
    <text evidence="11">The sequence shown here is derived from an EMBL/GenBank/DDBJ whole genome shotgun (WGS) entry which is preliminary data.</text>
</comment>
<dbReference type="GO" id="GO:0005886">
    <property type="term" value="C:plasma membrane"/>
    <property type="evidence" value="ECO:0007669"/>
    <property type="project" value="UniProtKB-SubCell"/>
</dbReference>
<protein>
    <submittedName>
        <fullName evidence="11">Mechanosensitive ion channel protein MscS</fullName>
    </submittedName>
</protein>
<dbReference type="Pfam" id="PF21088">
    <property type="entry name" value="MS_channel_1st"/>
    <property type="match status" value="1"/>
</dbReference>
<comment type="subcellular location">
    <subcellularLocation>
        <location evidence="1">Cell membrane</location>
        <topology evidence="1">Multi-pass membrane protein</topology>
    </subcellularLocation>
</comment>
<feature type="transmembrane region" description="Helical" evidence="7">
    <location>
        <begin position="97"/>
        <end position="119"/>
    </location>
</feature>
<organism evidence="11 12">
    <name type="scientific">Candidatus Magasanikbacteria bacterium CG11_big_fil_rev_8_21_14_0_20_39_34</name>
    <dbReference type="NCBI Taxonomy" id="1974653"/>
    <lineage>
        <taxon>Bacteria</taxon>
        <taxon>Candidatus Magasanikiibacteriota</taxon>
    </lineage>
</organism>
<feature type="domain" description="Mechanosensitive ion channel transmembrane helices 2/3" evidence="10">
    <location>
        <begin position="151"/>
        <end position="186"/>
    </location>
</feature>
<dbReference type="GO" id="GO:0055085">
    <property type="term" value="P:transmembrane transport"/>
    <property type="evidence" value="ECO:0007669"/>
    <property type="project" value="InterPro"/>
</dbReference>
<evidence type="ECO:0000256" key="1">
    <source>
        <dbReference type="ARBA" id="ARBA00004651"/>
    </source>
</evidence>
<dbReference type="SUPFAM" id="SSF82861">
    <property type="entry name" value="Mechanosensitive channel protein MscS (YggB), transmembrane region"/>
    <property type="match status" value="1"/>
</dbReference>
<dbReference type="EMBL" id="PCWN01000011">
    <property type="protein sequence ID" value="PIR03669.1"/>
    <property type="molecule type" value="Genomic_DNA"/>
</dbReference>
<dbReference type="AlphaFoldDB" id="A0A2H0N440"/>
<dbReference type="Pfam" id="PF21082">
    <property type="entry name" value="MS_channel_3rd"/>
    <property type="match status" value="1"/>
</dbReference>
<dbReference type="InterPro" id="IPR006685">
    <property type="entry name" value="MscS_channel_2nd"/>
</dbReference>
<dbReference type="PANTHER" id="PTHR30566">
    <property type="entry name" value="YNAI-RELATED MECHANOSENSITIVE ION CHANNEL"/>
    <property type="match status" value="1"/>
</dbReference>